<evidence type="ECO:0000313" key="2">
    <source>
        <dbReference type="Proteomes" id="UP000001554"/>
    </source>
</evidence>
<dbReference type="GeneID" id="118423052"/>
<feature type="compositionally biased region" description="Basic residues" evidence="1">
    <location>
        <begin position="49"/>
        <end position="61"/>
    </location>
</feature>
<accession>A0A9J7LPM2</accession>
<dbReference type="AlphaFoldDB" id="A0A9J7LPM2"/>
<keyword evidence="2" id="KW-1185">Reference proteome</keyword>
<reference evidence="3" key="2">
    <citation type="submission" date="2025-08" db="UniProtKB">
        <authorList>
            <consortium name="RefSeq"/>
        </authorList>
    </citation>
    <scope>IDENTIFICATION</scope>
    <source>
        <strain evidence="3">S238N-H82</strain>
        <tissue evidence="3">Testes</tissue>
    </source>
</reference>
<gene>
    <name evidence="3" type="primary">LOC118423052</name>
</gene>
<dbReference type="RefSeq" id="XP_035686848.1">
    <property type="nucleotide sequence ID" value="XM_035830955.1"/>
</dbReference>
<proteinExistence type="predicted"/>
<sequence length="637" mass="71294">MRVFRYLYEQRERMAKTPSNVPPKVLEKNDLCFTAKCFTDVSIRRFPKRHSPTHVPQRHSISHNTGPSYPPMTSQWVSLDVGNYSMTCQRNHNIAETNGFQDTSADMNKHGGTRGDGEDQRSLLQAMLEDQSVTASVSENTDPERHQCHAANTPTSLGIQTDHFVVEAKRDNDVLHAIAGETVAGTKNRNGEAEVEVEETCDGESRKLCQADLPAAGRFNIRSVTTEEEGVGLGALAIALTQKNRKVDEAYGSSRLKLPARKRKNDLTDCGPCGVGGRSQKKSRVVPLRDAPQSRKHTRRTIPSFHTFQDTKDIKQSKLKRASGVSSLDCHGKNKEVMESHDNVRIGETVSQERWAGTRGEKGATTLTANDRVSRQDKCSQSKSQGRKCRGARKKAGKAIRTTDVNQSRGQSVLCAACSSKTRTRGIALQKVDATANVNGVSRSTSRRRKQQKASTRECIMKNYYTASAIDDVNTENANQGWAVIRDTLRSQTEWTDTSLHADVDSNAFQKLSKRETDKHWDSGSSSRWERRYKPRKTDYLEPGESLSPRLLLRPDSTYHDFVAGEMVLVNNIIDDPCKWEAADESELVACQDGNTPQGYRDASGRICRLYREYLDIVNGEVLRQVASELWEYVSYM</sequence>
<name>A0A9J7LPM2_BRAFL</name>
<dbReference type="KEGG" id="bfo:118423052"/>
<protein>
    <submittedName>
        <fullName evidence="3">Uncharacterized protein LOC118423052 isoform X1</fullName>
    </submittedName>
</protein>
<evidence type="ECO:0000313" key="3">
    <source>
        <dbReference type="RefSeq" id="XP_035686848.1"/>
    </source>
</evidence>
<evidence type="ECO:0000256" key="1">
    <source>
        <dbReference type="SAM" id="MobiDB-lite"/>
    </source>
</evidence>
<reference evidence="2" key="1">
    <citation type="journal article" date="2020" name="Nat. Ecol. Evol.">
        <title>Deeply conserved synteny resolves early events in vertebrate evolution.</title>
        <authorList>
            <person name="Simakov O."/>
            <person name="Marletaz F."/>
            <person name="Yue J.X."/>
            <person name="O'Connell B."/>
            <person name="Jenkins J."/>
            <person name="Brandt A."/>
            <person name="Calef R."/>
            <person name="Tung C.H."/>
            <person name="Huang T.K."/>
            <person name="Schmutz J."/>
            <person name="Satoh N."/>
            <person name="Yu J.K."/>
            <person name="Putnam N.H."/>
            <person name="Green R.E."/>
            <person name="Rokhsar D.S."/>
        </authorList>
    </citation>
    <scope>NUCLEOTIDE SEQUENCE [LARGE SCALE GENOMIC DNA]</scope>
    <source>
        <strain evidence="2">S238N-H82</strain>
    </source>
</reference>
<dbReference type="Proteomes" id="UP000001554">
    <property type="component" value="Chromosome 9"/>
</dbReference>
<feature type="region of interest" description="Disordered" evidence="1">
    <location>
        <begin position="49"/>
        <end position="69"/>
    </location>
</feature>
<dbReference type="OrthoDB" id="10522764at2759"/>
<organism evidence="2 3">
    <name type="scientific">Branchiostoma floridae</name>
    <name type="common">Florida lancelet</name>
    <name type="synonym">Amphioxus</name>
    <dbReference type="NCBI Taxonomy" id="7739"/>
    <lineage>
        <taxon>Eukaryota</taxon>
        <taxon>Metazoa</taxon>
        <taxon>Chordata</taxon>
        <taxon>Cephalochordata</taxon>
        <taxon>Leptocardii</taxon>
        <taxon>Amphioxiformes</taxon>
        <taxon>Branchiostomatidae</taxon>
        <taxon>Branchiostoma</taxon>
    </lineage>
</organism>
<feature type="region of interest" description="Disordered" evidence="1">
    <location>
        <begin position="269"/>
        <end position="298"/>
    </location>
</feature>